<proteinExistence type="inferred from homology"/>
<keyword evidence="5" id="KW-0249">Electron transport</keyword>
<keyword evidence="3" id="KW-0813">Transport</keyword>
<keyword evidence="4 11" id="KW-0812">Transmembrane</keyword>
<evidence type="ECO:0000256" key="3">
    <source>
        <dbReference type="ARBA" id="ARBA00022448"/>
    </source>
</evidence>
<dbReference type="Pfam" id="PF08030">
    <property type="entry name" value="NAD_binding_6"/>
    <property type="match status" value="1"/>
</dbReference>
<keyword evidence="9 11" id="KW-0472">Membrane</keyword>
<dbReference type="GO" id="GO:0000293">
    <property type="term" value="F:ferric-chelate reductase activity"/>
    <property type="evidence" value="ECO:0007669"/>
    <property type="project" value="UniProtKB-ARBA"/>
</dbReference>
<dbReference type="SFLD" id="SFLDS00052">
    <property type="entry name" value="Ferric_Reductase_Domain"/>
    <property type="match status" value="1"/>
</dbReference>
<protein>
    <submittedName>
        <fullName evidence="14">Ferric reductase-like transmembrane component, N-terminal</fullName>
    </submittedName>
</protein>
<dbReference type="STRING" id="1429867.A0A0G4PL02"/>
<dbReference type="GO" id="GO:0005886">
    <property type="term" value="C:plasma membrane"/>
    <property type="evidence" value="ECO:0007669"/>
    <property type="project" value="TreeGrafter"/>
</dbReference>
<evidence type="ECO:0000313" key="14">
    <source>
        <dbReference type="EMBL" id="CRL26831.1"/>
    </source>
</evidence>
<dbReference type="PANTHER" id="PTHR32361:SF9">
    <property type="entry name" value="FERRIC REDUCTASE TRANSMEMBRANE COMPONENT 3-RELATED"/>
    <property type="match status" value="1"/>
</dbReference>
<evidence type="ECO:0000256" key="1">
    <source>
        <dbReference type="ARBA" id="ARBA00004141"/>
    </source>
</evidence>
<dbReference type="SUPFAM" id="SSF52343">
    <property type="entry name" value="Ferredoxin reductase-like, C-terminal NADP-linked domain"/>
    <property type="match status" value="1"/>
</dbReference>
<dbReference type="GO" id="GO:0015677">
    <property type="term" value="P:copper ion import"/>
    <property type="evidence" value="ECO:0007669"/>
    <property type="project" value="TreeGrafter"/>
</dbReference>
<keyword evidence="6 11" id="KW-1133">Transmembrane helix</keyword>
<organism evidence="14 15">
    <name type="scientific">Penicillium camemberti (strain FM 013)</name>
    <dbReference type="NCBI Taxonomy" id="1429867"/>
    <lineage>
        <taxon>Eukaryota</taxon>
        <taxon>Fungi</taxon>
        <taxon>Dikarya</taxon>
        <taxon>Ascomycota</taxon>
        <taxon>Pezizomycotina</taxon>
        <taxon>Eurotiomycetes</taxon>
        <taxon>Eurotiomycetidae</taxon>
        <taxon>Eurotiales</taxon>
        <taxon>Aspergillaceae</taxon>
        <taxon>Penicillium</taxon>
    </lineage>
</organism>
<dbReference type="InterPro" id="IPR013121">
    <property type="entry name" value="Fe_red_NAD-bd_6"/>
</dbReference>
<evidence type="ECO:0000256" key="2">
    <source>
        <dbReference type="ARBA" id="ARBA00006278"/>
    </source>
</evidence>
<dbReference type="AlphaFoldDB" id="A0A0G4PL02"/>
<evidence type="ECO:0000256" key="6">
    <source>
        <dbReference type="ARBA" id="ARBA00022989"/>
    </source>
</evidence>
<dbReference type="SFLD" id="SFLDG01168">
    <property type="entry name" value="Ferric_reductase_subgroup_(FRE"/>
    <property type="match status" value="1"/>
</dbReference>
<evidence type="ECO:0000256" key="8">
    <source>
        <dbReference type="ARBA" id="ARBA00023065"/>
    </source>
</evidence>
<evidence type="ECO:0000259" key="13">
    <source>
        <dbReference type="PROSITE" id="PS51384"/>
    </source>
</evidence>
<keyword evidence="12" id="KW-0732">Signal</keyword>
<evidence type="ECO:0000256" key="11">
    <source>
        <dbReference type="SAM" id="Phobius"/>
    </source>
</evidence>
<dbReference type="InterPro" id="IPR051410">
    <property type="entry name" value="Ferric/Cupric_Reductase"/>
</dbReference>
<reference evidence="14 15" key="1">
    <citation type="journal article" date="2014" name="Nat. Commun.">
        <title>Multiple recent horizontal transfers of a large genomic region in cheese making fungi.</title>
        <authorList>
            <person name="Cheeseman K."/>
            <person name="Ropars J."/>
            <person name="Renault P."/>
            <person name="Dupont J."/>
            <person name="Gouzy J."/>
            <person name="Branca A."/>
            <person name="Abraham A.L."/>
            <person name="Ceppi M."/>
            <person name="Conseiller E."/>
            <person name="Debuchy R."/>
            <person name="Malagnac F."/>
            <person name="Goarin A."/>
            <person name="Silar P."/>
            <person name="Lacoste S."/>
            <person name="Sallet E."/>
            <person name="Bensimon A."/>
            <person name="Giraud T."/>
            <person name="Brygoo Y."/>
        </authorList>
    </citation>
    <scope>NUCLEOTIDE SEQUENCE [LARGE SCALE GENOMIC DNA]</scope>
    <source>
        <strain evidence="15">FM 013</strain>
    </source>
</reference>
<feature type="transmembrane region" description="Helical" evidence="11">
    <location>
        <begin position="296"/>
        <end position="316"/>
    </location>
</feature>
<feature type="transmembrane region" description="Helical" evidence="11">
    <location>
        <begin position="387"/>
        <end position="409"/>
    </location>
</feature>
<dbReference type="PANTHER" id="PTHR32361">
    <property type="entry name" value="FERRIC/CUPRIC REDUCTASE TRANSMEMBRANE COMPONENT"/>
    <property type="match status" value="1"/>
</dbReference>
<dbReference type="InterPro" id="IPR017927">
    <property type="entry name" value="FAD-bd_FR_type"/>
</dbReference>
<dbReference type="Proteomes" id="UP000053732">
    <property type="component" value="Unassembled WGS sequence"/>
</dbReference>
<feature type="chain" id="PRO_5005195639" evidence="12">
    <location>
        <begin position="17"/>
        <end position="770"/>
    </location>
</feature>
<dbReference type="Pfam" id="PF01794">
    <property type="entry name" value="Ferric_reduct"/>
    <property type="match status" value="1"/>
</dbReference>
<comment type="subcellular location">
    <subcellularLocation>
        <location evidence="1">Membrane</location>
        <topology evidence="1">Multi-pass membrane protein</topology>
    </subcellularLocation>
</comment>
<keyword evidence="7" id="KW-0560">Oxidoreductase</keyword>
<dbReference type="PROSITE" id="PS51384">
    <property type="entry name" value="FAD_FR"/>
    <property type="match status" value="1"/>
</dbReference>
<accession>A0A0G4PL02</accession>
<feature type="domain" description="FAD-binding FR-type" evidence="13">
    <location>
        <begin position="447"/>
        <end position="607"/>
    </location>
</feature>
<evidence type="ECO:0000256" key="7">
    <source>
        <dbReference type="ARBA" id="ARBA00023002"/>
    </source>
</evidence>
<dbReference type="EMBL" id="HG793152">
    <property type="protein sequence ID" value="CRL26831.1"/>
    <property type="molecule type" value="Genomic_DNA"/>
</dbReference>
<dbReference type="InterPro" id="IPR039261">
    <property type="entry name" value="FNR_nucleotide-bd"/>
</dbReference>
<feature type="transmembrane region" description="Helical" evidence="11">
    <location>
        <begin position="358"/>
        <end position="375"/>
    </location>
</feature>
<dbReference type="CDD" id="cd06186">
    <property type="entry name" value="NOX_Duox_like_FAD_NADP"/>
    <property type="match status" value="1"/>
</dbReference>
<evidence type="ECO:0000313" key="15">
    <source>
        <dbReference type="Proteomes" id="UP000053732"/>
    </source>
</evidence>
<dbReference type="InterPro" id="IPR013130">
    <property type="entry name" value="Fe3_Rdtase_TM_dom"/>
</dbReference>
<dbReference type="GO" id="GO:0006879">
    <property type="term" value="P:intracellular iron ion homeostasis"/>
    <property type="evidence" value="ECO:0007669"/>
    <property type="project" value="TreeGrafter"/>
</dbReference>
<evidence type="ECO:0000256" key="9">
    <source>
        <dbReference type="ARBA" id="ARBA00023136"/>
    </source>
</evidence>
<feature type="signal peptide" evidence="12">
    <location>
        <begin position="1"/>
        <end position="16"/>
    </location>
</feature>
<feature type="transmembrane region" description="Helical" evidence="11">
    <location>
        <begin position="154"/>
        <end position="176"/>
    </location>
</feature>
<gene>
    <name evidence="14" type="ORF">PCAMFM013_S019g000248</name>
</gene>
<evidence type="ECO:0000256" key="5">
    <source>
        <dbReference type="ARBA" id="ARBA00022982"/>
    </source>
</evidence>
<evidence type="ECO:0000256" key="4">
    <source>
        <dbReference type="ARBA" id="ARBA00022692"/>
    </source>
</evidence>
<dbReference type="GO" id="GO:0006826">
    <property type="term" value="P:iron ion transport"/>
    <property type="evidence" value="ECO:0007669"/>
    <property type="project" value="TreeGrafter"/>
</dbReference>
<comment type="similarity">
    <text evidence="2">Belongs to the ferric reductase (FRE) family.</text>
</comment>
<name>A0A0G4PL02_PENC3</name>
<evidence type="ECO:0000256" key="10">
    <source>
        <dbReference type="ARBA" id="ARBA00023180"/>
    </source>
</evidence>
<dbReference type="Gene3D" id="3.40.50.80">
    <property type="entry name" value="Nucleotide-binding domain of ferredoxin-NADP reductase (FNR) module"/>
    <property type="match status" value="1"/>
</dbReference>
<keyword evidence="15" id="KW-1185">Reference proteome</keyword>
<dbReference type="InterPro" id="IPR013112">
    <property type="entry name" value="FAD-bd_8"/>
</dbReference>
<sequence length="770" mass="87348">MLLRWLVIALAHGVWANSEDELCVTAVYTAYNYISFAGVPTTGKGKWESQCRNPLKVASIYAASEIYCSERERAVGLTQLAEQCQEFGNLELLPKEAVAENLTEDAITNMKRVDYQELSRGEPADAPVLLSASYFDLMFNTLKSWEFETWSHHAFGYVGYAYWGGILSLGMAYRLSDWLFHRRQRRAERALESNVYPLIKSLGNIPLVGTSLHWIQTHLMIPAPLATTHGRHLLGFTFSTRVEALIVVGFWIISIVLSVVGYHTFPGNIYWPDVPSQILRYSADRTGIMSFANLPLLWLFGGRNNIFLWATGWSFASFNIFHRHVARVATVQAIVHSILYVVMFIQTGKAWRGMSKTYVLWGILGTLVMILLLITSLDRIRIATYELFLIAHVVLSVLTLVACFYHTVVFEGNEYWKYLWPSVAIWVIDRFLRIVRLCYCNLHVSISNRKLVKVSASRMVYDETADVVRLEVTPGIPSLQPSPGQYYFLYQPFRLTGWESHPFTIGAWSYEIGDRASLVPKSEGKPINSLDVSHVPLLAGGASDRDYQGNPESHTPGEEELKLKLTFWIRPYDGWTKQLRQQCLSSPDQTSETTVLLEGPYGETFPLWRYESVLIIVGGTGIASAVPYIQDHLRRSVEDWDGRLENEKTRVRDMELVWTTKQAAFIQDVSRRELKYALKREDFNASFYATRDSTASTEDPTEFGVEIQSGRPHLQSLIMSRACDACSAGTSLAILVCGPSRMADEARAATHLAMRQGYRSIKFVEESFTW</sequence>
<evidence type="ECO:0000256" key="12">
    <source>
        <dbReference type="SAM" id="SignalP"/>
    </source>
</evidence>
<keyword evidence="10" id="KW-0325">Glycoprotein</keyword>
<feature type="transmembrane region" description="Helical" evidence="11">
    <location>
        <begin position="328"/>
        <end position="346"/>
    </location>
</feature>
<dbReference type="Pfam" id="PF08022">
    <property type="entry name" value="FAD_binding_8"/>
    <property type="match status" value="1"/>
</dbReference>
<feature type="transmembrane region" description="Helical" evidence="11">
    <location>
        <begin position="244"/>
        <end position="265"/>
    </location>
</feature>
<keyword evidence="8" id="KW-0406">Ion transport</keyword>